<reference evidence="1" key="1">
    <citation type="submission" date="2023-10" db="EMBL/GenBank/DDBJ databases">
        <authorList>
            <person name="Rodriguez Cubillos JULIANA M."/>
            <person name="De Vega J."/>
        </authorList>
    </citation>
    <scope>NUCLEOTIDE SEQUENCE</scope>
</reference>
<name>A0ACB0M4F6_TRIPR</name>
<proteinExistence type="predicted"/>
<dbReference type="EMBL" id="CASHSV030000716">
    <property type="protein sequence ID" value="CAJ2675339.1"/>
    <property type="molecule type" value="Genomic_DNA"/>
</dbReference>
<evidence type="ECO:0000313" key="1">
    <source>
        <dbReference type="EMBL" id="CAJ2675339.1"/>
    </source>
</evidence>
<accession>A0ACB0M4F6</accession>
<dbReference type="Proteomes" id="UP001177021">
    <property type="component" value="Unassembled WGS sequence"/>
</dbReference>
<evidence type="ECO:0000313" key="2">
    <source>
        <dbReference type="Proteomes" id="UP001177021"/>
    </source>
</evidence>
<gene>
    <name evidence="1" type="ORF">MILVUS5_LOCUS38391</name>
</gene>
<keyword evidence="2" id="KW-1185">Reference proteome</keyword>
<sequence length="322" mass="37329">MKRKRATKQRGNEAMGKVEEAKSDELCPYFDNLSSHLTAHILLKLPIKSLLICRCVCKNWKTIISEPHFTKLHFEQAPTSLIVRSGDKKKVARTMHLLECDPEKVGIGMHIRVKLEPIFKLPLRDAKSFREKRDVINNKSKRPLRAARLISEKNNENKNKGKQRHYIACNPDHNKFNIVNSCNGFLCLCHPYNNIPLVISNPVTGEFIKLPLNKARVRMVAQAAFGFHSKTNEYKVINMWRRRHVRHELEPLILEIHTLGTLLWRNVEVDLQISISNLECPTCVNDALHWIRHDNGQRSILCFSFESERLQPFPSPPRVRKS</sequence>
<protein>
    <submittedName>
        <fullName evidence="1">Uncharacterized protein</fullName>
    </submittedName>
</protein>
<comment type="caution">
    <text evidence="1">The sequence shown here is derived from an EMBL/GenBank/DDBJ whole genome shotgun (WGS) entry which is preliminary data.</text>
</comment>
<organism evidence="1 2">
    <name type="scientific">Trifolium pratense</name>
    <name type="common">Red clover</name>
    <dbReference type="NCBI Taxonomy" id="57577"/>
    <lineage>
        <taxon>Eukaryota</taxon>
        <taxon>Viridiplantae</taxon>
        <taxon>Streptophyta</taxon>
        <taxon>Embryophyta</taxon>
        <taxon>Tracheophyta</taxon>
        <taxon>Spermatophyta</taxon>
        <taxon>Magnoliopsida</taxon>
        <taxon>eudicotyledons</taxon>
        <taxon>Gunneridae</taxon>
        <taxon>Pentapetalae</taxon>
        <taxon>rosids</taxon>
        <taxon>fabids</taxon>
        <taxon>Fabales</taxon>
        <taxon>Fabaceae</taxon>
        <taxon>Papilionoideae</taxon>
        <taxon>50 kb inversion clade</taxon>
        <taxon>NPAAA clade</taxon>
        <taxon>Hologalegina</taxon>
        <taxon>IRL clade</taxon>
        <taxon>Trifolieae</taxon>
        <taxon>Trifolium</taxon>
    </lineage>
</organism>